<dbReference type="Pfam" id="PF00578">
    <property type="entry name" value="AhpC-TSA"/>
    <property type="match status" value="1"/>
</dbReference>
<feature type="domain" description="Thioredoxin" evidence="3">
    <location>
        <begin position="333"/>
        <end position="470"/>
    </location>
</feature>
<protein>
    <submittedName>
        <fullName evidence="4">TlpA disulfide reductase family protein</fullName>
    </submittedName>
</protein>
<dbReference type="InterPro" id="IPR017937">
    <property type="entry name" value="Thioredoxin_CS"/>
</dbReference>
<keyword evidence="1" id="KW-0676">Redox-active center</keyword>
<keyword evidence="5" id="KW-1185">Reference proteome</keyword>
<comment type="caution">
    <text evidence="4">The sequence shown here is derived from an EMBL/GenBank/DDBJ whole genome shotgun (WGS) entry which is preliminary data.</text>
</comment>
<dbReference type="PANTHER" id="PTHR42852">
    <property type="entry name" value="THIOL:DISULFIDE INTERCHANGE PROTEIN DSBE"/>
    <property type="match status" value="1"/>
</dbReference>
<proteinExistence type="predicted"/>
<organism evidence="4 5">
    <name type="scientific">Arcicella rigui</name>
    <dbReference type="NCBI Taxonomy" id="797020"/>
    <lineage>
        <taxon>Bacteria</taxon>
        <taxon>Pseudomonadati</taxon>
        <taxon>Bacteroidota</taxon>
        <taxon>Cytophagia</taxon>
        <taxon>Cytophagales</taxon>
        <taxon>Flectobacillaceae</taxon>
        <taxon>Arcicella</taxon>
    </lineage>
</organism>
<dbReference type="PROSITE" id="PS51352">
    <property type="entry name" value="THIOREDOXIN_2"/>
    <property type="match status" value="1"/>
</dbReference>
<name>A0ABU5Q888_9BACT</name>
<feature type="chain" id="PRO_5045451466" evidence="2">
    <location>
        <begin position="21"/>
        <end position="470"/>
    </location>
</feature>
<gene>
    <name evidence="4" type="ORF">VB248_07905</name>
</gene>
<sequence>MKKFITTSLLLICFFVNAKAQDATAKLSPATLYKQYYDFSRRQNNLDSAFHYFKLIFSQPEQVSGTLKMIIFDAFPDTFTDSDLTNLKDSVKQNHAIKIKLLHKALLKKIADDKVLRTIEPIEALLLWSKVQDNQQNKSQLIILSKTFVEQNALQKDFHQGNTGRYGLMIYKTLFQHSELKPFAQKLLLFLKEKIKNSQVLISANTTNMDFRKRASHRYLYAYINQLQAQATDNISQKQAFLKTAFEFSPDLNDKQNRNAYLFDKDYLGGKESYAADYLDFLMNHSRSQKEVLNTLLQIALSNPVYKENLEKFYQSMEGNKQAFSTFWQESIEKSALNAKSFTLIQSDKKLFSIKKQIGKWVLLDFWGTWCTPCREEHPALQKFYDSTILQNPDKIQLLTIACLDTEEKVLKYMKEKNFSFPVAMSNLKIEKDYAIGSFPTKILITPKGKYIAIPSTIELNYFIKQYCEL</sequence>
<dbReference type="CDD" id="cd02966">
    <property type="entry name" value="TlpA_like_family"/>
    <property type="match status" value="1"/>
</dbReference>
<accession>A0ABU5Q888</accession>
<dbReference type="EMBL" id="JAYFUM010000008">
    <property type="protein sequence ID" value="MEA5139053.1"/>
    <property type="molecule type" value="Genomic_DNA"/>
</dbReference>
<evidence type="ECO:0000256" key="1">
    <source>
        <dbReference type="ARBA" id="ARBA00023284"/>
    </source>
</evidence>
<evidence type="ECO:0000259" key="3">
    <source>
        <dbReference type="PROSITE" id="PS51352"/>
    </source>
</evidence>
<dbReference type="RefSeq" id="WP_323296214.1">
    <property type="nucleotide sequence ID" value="NZ_JAYFUM010000008.1"/>
</dbReference>
<dbReference type="Gene3D" id="3.40.30.10">
    <property type="entry name" value="Glutaredoxin"/>
    <property type="match status" value="1"/>
</dbReference>
<keyword evidence="2" id="KW-0732">Signal</keyword>
<dbReference type="PROSITE" id="PS00194">
    <property type="entry name" value="THIOREDOXIN_1"/>
    <property type="match status" value="1"/>
</dbReference>
<evidence type="ECO:0000313" key="5">
    <source>
        <dbReference type="Proteomes" id="UP001302949"/>
    </source>
</evidence>
<dbReference type="InterPro" id="IPR013766">
    <property type="entry name" value="Thioredoxin_domain"/>
</dbReference>
<evidence type="ECO:0000256" key="2">
    <source>
        <dbReference type="SAM" id="SignalP"/>
    </source>
</evidence>
<dbReference type="PANTHER" id="PTHR42852:SF13">
    <property type="entry name" value="PROTEIN DIPZ"/>
    <property type="match status" value="1"/>
</dbReference>
<dbReference type="InterPro" id="IPR036249">
    <property type="entry name" value="Thioredoxin-like_sf"/>
</dbReference>
<feature type="signal peptide" evidence="2">
    <location>
        <begin position="1"/>
        <end position="20"/>
    </location>
</feature>
<reference evidence="4 5" key="1">
    <citation type="submission" date="2023-12" db="EMBL/GenBank/DDBJ databases">
        <title>Novel species of the genus Arcicella isolated from rivers.</title>
        <authorList>
            <person name="Lu H."/>
        </authorList>
    </citation>
    <scope>NUCLEOTIDE SEQUENCE [LARGE SCALE GENOMIC DNA]</scope>
    <source>
        <strain evidence="4 5">KCTC 23307</strain>
    </source>
</reference>
<dbReference type="Proteomes" id="UP001302949">
    <property type="component" value="Unassembled WGS sequence"/>
</dbReference>
<dbReference type="InterPro" id="IPR050553">
    <property type="entry name" value="Thioredoxin_ResA/DsbE_sf"/>
</dbReference>
<dbReference type="SUPFAM" id="SSF52833">
    <property type="entry name" value="Thioredoxin-like"/>
    <property type="match status" value="1"/>
</dbReference>
<dbReference type="InterPro" id="IPR000866">
    <property type="entry name" value="AhpC/TSA"/>
</dbReference>
<evidence type="ECO:0000313" key="4">
    <source>
        <dbReference type="EMBL" id="MEA5139053.1"/>
    </source>
</evidence>